<evidence type="ECO:0000256" key="1">
    <source>
        <dbReference type="SAM" id="MobiDB-lite"/>
    </source>
</evidence>
<feature type="region of interest" description="Disordered" evidence="1">
    <location>
        <begin position="1"/>
        <end position="86"/>
    </location>
</feature>
<dbReference type="EMBL" id="AAHDIR010000004">
    <property type="protein sequence ID" value="EBU8204136.1"/>
    <property type="molecule type" value="Genomic_DNA"/>
</dbReference>
<proteinExistence type="predicted"/>
<organism evidence="2">
    <name type="scientific">Salmonella enterica subsp. enterica serovar Cardoner</name>
    <dbReference type="NCBI Taxonomy" id="2564309"/>
    <lineage>
        <taxon>Bacteria</taxon>
        <taxon>Pseudomonadati</taxon>
        <taxon>Pseudomonadota</taxon>
        <taxon>Gammaproteobacteria</taxon>
        <taxon>Enterobacterales</taxon>
        <taxon>Enterobacteriaceae</taxon>
        <taxon>Salmonella</taxon>
    </lineage>
</organism>
<comment type="caution">
    <text evidence="2">The sequence shown here is derived from an EMBL/GenBank/DDBJ whole genome shotgun (WGS) entry which is preliminary data.</text>
</comment>
<gene>
    <name evidence="2" type="ORF">DLM21_07160</name>
</gene>
<name>A0A5V6PUK1_SALET</name>
<feature type="region of interest" description="Disordered" evidence="1">
    <location>
        <begin position="136"/>
        <end position="158"/>
    </location>
</feature>
<feature type="compositionally biased region" description="Polar residues" evidence="1">
    <location>
        <begin position="44"/>
        <end position="80"/>
    </location>
</feature>
<sequence length="158" mass="16154">MAKGSNKKPVVIETPGAESVTTETETETETGQGVALETMLEQADGTSSEQIAATETPPTSGSDQISTTTATTEGAGNSDPSDPIDDLITLLSSMSDEQKTAFRVAIGVNESRQAATVATDLATLTAQAAAQLLGATRKGEPATAPQPMTLGKDGWVVE</sequence>
<accession>A0A5V6PUK1</accession>
<evidence type="ECO:0000313" key="2">
    <source>
        <dbReference type="EMBL" id="EBU8204136.1"/>
    </source>
</evidence>
<dbReference type="AlphaFoldDB" id="A0A5V6PUK1"/>
<protein>
    <submittedName>
        <fullName evidence="2">Uncharacterized protein</fullName>
    </submittedName>
</protein>
<reference evidence="2" key="1">
    <citation type="submission" date="2018-05" db="EMBL/GenBank/DDBJ databases">
        <authorList>
            <person name="Ashton P.M."/>
            <person name="Dallman T."/>
            <person name="Nair S."/>
            <person name="De Pinna E."/>
            <person name="Peters T."/>
            <person name="Grant K."/>
        </authorList>
    </citation>
    <scope>NUCLEOTIDE SEQUENCE</scope>
    <source>
        <strain evidence="2">374031</strain>
    </source>
</reference>